<dbReference type="Proteomes" id="UP001500610">
    <property type="component" value="Unassembled WGS sequence"/>
</dbReference>
<sequence length="124" mass="12683">MGQEGGAAALAGAAEQGAVEGAGGVGGLGGVLGHGLVGELDVNAEGCDLAYIELLAPSEFAFPNRIRLDRDADPCSGGAYGVGEHGGGGWLVPSGPSRRMTAWKWTRPRCWYSATLAKEIRRTA</sequence>
<protein>
    <submittedName>
        <fullName evidence="1">Uncharacterized protein</fullName>
    </submittedName>
</protein>
<dbReference type="EMBL" id="BAABIV010000003">
    <property type="protein sequence ID" value="GAA4976296.1"/>
    <property type="molecule type" value="Genomic_DNA"/>
</dbReference>
<name>A0ABP9HQJ6_9ACTN</name>
<accession>A0ABP9HQJ6</accession>
<proteinExistence type="predicted"/>
<evidence type="ECO:0000313" key="1">
    <source>
        <dbReference type="EMBL" id="GAA4976296.1"/>
    </source>
</evidence>
<evidence type="ECO:0000313" key="2">
    <source>
        <dbReference type="Proteomes" id="UP001500610"/>
    </source>
</evidence>
<gene>
    <name evidence="1" type="ORF">GCM10023257_11630</name>
</gene>
<comment type="caution">
    <text evidence="1">The sequence shown here is derived from an EMBL/GenBank/DDBJ whole genome shotgun (WGS) entry which is preliminary data.</text>
</comment>
<reference evidence="2" key="1">
    <citation type="journal article" date="2019" name="Int. J. Syst. Evol. Microbiol.">
        <title>The Global Catalogue of Microorganisms (GCM) 10K type strain sequencing project: providing services to taxonomists for standard genome sequencing and annotation.</title>
        <authorList>
            <consortium name="The Broad Institute Genomics Platform"/>
            <consortium name="The Broad Institute Genome Sequencing Center for Infectious Disease"/>
            <person name="Wu L."/>
            <person name="Ma J."/>
        </authorList>
    </citation>
    <scope>NUCLEOTIDE SEQUENCE [LARGE SCALE GENOMIC DNA]</scope>
    <source>
        <strain evidence="2">JCM 17657</strain>
    </source>
</reference>
<keyword evidence="2" id="KW-1185">Reference proteome</keyword>
<organism evidence="1 2">
    <name type="scientific">Streptomyces hyderabadensis</name>
    <dbReference type="NCBI Taxonomy" id="598549"/>
    <lineage>
        <taxon>Bacteria</taxon>
        <taxon>Bacillati</taxon>
        <taxon>Actinomycetota</taxon>
        <taxon>Actinomycetes</taxon>
        <taxon>Kitasatosporales</taxon>
        <taxon>Streptomycetaceae</taxon>
        <taxon>Streptomyces</taxon>
    </lineage>
</organism>